<gene>
    <name evidence="1" type="ORF">TwortDSMZ_041</name>
</gene>
<organism evidence="1 2">
    <name type="scientific">Staphylococcus phage Twort (strain DSM 17442 / HER 48)</name>
    <name type="common">Bacteriophage Twort</name>
    <dbReference type="NCBI Taxonomy" id="2908167"/>
    <lineage>
        <taxon>Viruses</taxon>
        <taxon>Duplodnaviria</taxon>
        <taxon>Heunggongvirae</taxon>
        <taxon>Uroviricota</taxon>
        <taxon>Caudoviricetes</taxon>
        <taxon>Herelleviridae</taxon>
        <taxon>Twortvirinae</taxon>
        <taxon>Twortvirus</taxon>
        <taxon>Twortvirus twort</taxon>
    </lineage>
</organism>
<dbReference type="Proteomes" id="UP000503318">
    <property type="component" value="Segment"/>
</dbReference>
<dbReference type="EMBL" id="MT151386">
    <property type="protein sequence ID" value="QIW89210.1"/>
    <property type="molecule type" value="Genomic_DNA"/>
</dbReference>
<dbReference type="RefSeq" id="YP_238687.1">
    <property type="nucleotide sequence ID" value="NC_007021.1"/>
</dbReference>
<dbReference type="KEGG" id="vg:5130399"/>
<organismHost>
    <name type="scientific">Twortvirus twort</name>
    <dbReference type="NCBI Taxonomy" id="55510"/>
</organismHost>
<evidence type="ECO:0000313" key="1">
    <source>
        <dbReference type="EMBL" id="QIW89210.1"/>
    </source>
</evidence>
<accession>A0A6H0X5K9</accession>
<sequence>MVDALYLTTKPYMSYPSCTHLKFYNYSISIYINL</sequence>
<evidence type="ECO:0000313" key="2">
    <source>
        <dbReference type="Proteomes" id="UP000503318"/>
    </source>
</evidence>
<name>A0A6H0X5K9_BPTWO</name>
<proteinExistence type="predicted"/>
<reference evidence="1 2" key="1">
    <citation type="submission" date="2020-03" db="EMBL/GenBank/DDBJ databases">
        <title>Variable regions in the genome of staphylococcal bacteriophage Twort.</title>
        <authorList>
            <person name="Glowacka-Rutkowska A."/>
            <person name="Gawor J."/>
            <person name="Lobocka M."/>
        </authorList>
    </citation>
    <scope>NUCLEOTIDE SEQUENCE [LARGE SCALE GENOMIC DNA]</scope>
</reference>
<protein>
    <submittedName>
        <fullName evidence="1">Uncharacterized protein</fullName>
    </submittedName>
</protein>